<keyword evidence="6" id="KW-1185">Reference proteome</keyword>
<dbReference type="EMBL" id="KN838580">
    <property type="protein sequence ID" value="KIK03402.1"/>
    <property type="molecule type" value="Genomic_DNA"/>
</dbReference>
<evidence type="ECO:0000256" key="3">
    <source>
        <dbReference type="ARBA" id="ARBA00023242"/>
    </source>
</evidence>
<accession>A0A0C9Y0A0</accession>
<dbReference type="OrthoDB" id="10265969at2759"/>
<dbReference type="GO" id="GO:0000122">
    <property type="term" value="P:negative regulation of transcription by RNA polymerase II"/>
    <property type="evidence" value="ECO:0007669"/>
    <property type="project" value="TreeGrafter"/>
</dbReference>
<dbReference type="HOGENOM" id="CLU_153346_0_0_1"/>
<dbReference type="AlphaFoldDB" id="A0A0C9Y0A0"/>
<dbReference type="STRING" id="1095629.A0A0C9Y0A0"/>
<dbReference type="Proteomes" id="UP000054477">
    <property type="component" value="Unassembled WGS sequence"/>
</dbReference>
<dbReference type="GO" id="GO:0070822">
    <property type="term" value="C:Sin3-type complex"/>
    <property type="evidence" value="ECO:0007669"/>
    <property type="project" value="TreeGrafter"/>
</dbReference>
<dbReference type="PANTHER" id="PTHR12346:SF0">
    <property type="entry name" value="SIN3A, ISOFORM G"/>
    <property type="match status" value="1"/>
</dbReference>
<organism evidence="5 6">
    <name type="scientific">Laccaria amethystina LaAM-08-1</name>
    <dbReference type="NCBI Taxonomy" id="1095629"/>
    <lineage>
        <taxon>Eukaryota</taxon>
        <taxon>Fungi</taxon>
        <taxon>Dikarya</taxon>
        <taxon>Basidiomycota</taxon>
        <taxon>Agaricomycotina</taxon>
        <taxon>Agaricomycetes</taxon>
        <taxon>Agaricomycetidae</taxon>
        <taxon>Agaricales</taxon>
        <taxon>Agaricineae</taxon>
        <taxon>Hydnangiaceae</taxon>
        <taxon>Laccaria</taxon>
    </lineage>
</organism>
<evidence type="ECO:0000256" key="2">
    <source>
        <dbReference type="ARBA" id="ARBA00022491"/>
    </source>
</evidence>
<name>A0A0C9Y0A0_9AGAR</name>
<proteinExistence type="predicted"/>
<reference evidence="6" key="2">
    <citation type="submission" date="2015-01" db="EMBL/GenBank/DDBJ databases">
        <title>Evolutionary Origins and Diversification of the Mycorrhizal Mutualists.</title>
        <authorList>
            <consortium name="DOE Joint Genome Institute"/>
            <consortium name="Mycorrhizal Genomics Consortium"/>
            <person name="Kohler A."/>
            <person name="Kuo A."/>
            <person name="Nagy L.G."/>
            <person name="Floudas D."/>
            <person name="Copeland A."/>
            <person name="Barry K.W."/>
            <person name="Cichocki N."/>
            <person name="Veneault-Fourrey C."/>
            <person name="LaButti K."/>
            <person name="Lindquist E.A."/>
            <person name="Lipzen A."/>
            <person name="Lundell T."/>
            <person name="Morin E."/>
            <person name="Murat C."/>
            <person name="Riley R."/>
            <person name="Ohm R."/>
            <person name="Sun H."/>
            <person name="Tunlid A."/>
            <person name="Henrissat B."/>
            <person name="Grigoriev I.V."/>
            <person name="Hibbett D.S."/>
            <person name="Martin F."/>
        </authorList>
    </citation>
    <scope>NUCLEOTIDE SEQUENCE [LARGE SCALE GENOMIC DNA]</scope>
    <source>
        <strain evidence="6">LaAM-08-1</strain>
    </source>
</reference>
<dbReference type="FunFam" id="1.20.1160.11:FF:000001">
    <property type="entry name" value="Paired amphipathic helix protein Sin3"/>
    <property type="match status" value="1"/>
</dbReference>
<evidence type="ECO:0000256" key="4">
    <source>
        <dbReference type="PROSITE-ProRule" id="PRU00810"/>
    </source>
</evidence>
<dbReference type="Pfam" id="PF02671">
    <property type="entry name" value="PAH"/>
    <property type="match status" value="1"/>
</dbReference>
<dbReference type="GO" id="GO:0003714">
    <property type="term" value="F:transcription corepressor activity"/>
    <property type="evidence" value="ECO:0007669"/>
    <property type="project" value="InterPro"/>
</dbReference>
<dbReference type="InterPro" id="IPR003822">
    <property type="entry name" value="PAH"/>
</dbReference>
<dbReference type="Gene3D" id="1.20.1160.11">
    <property type="entry name" value="Paired amphipathic helix"/>
    <property type="match status" value="1"/>
</dbReference>
<evidence type="ECO:0000313" key="5">
    <source>
        <dbReference type="EMBL" id="KIK03402.1"/>
    </source>
</evidence>
<dbReference type="InterPro" id="IPR036600">
    <property type="entry name" value="PAH_sf"/>
</dbReference>
<evidence type="ECO:0000313" key="6">
    <source>
        <dbReference type="Proteomes" id="UP000054477"/>
    </source>
</evidence>
<dbReference type="PANTHER" id="PTHR12346">
    <property type="entry name" value="SIN3B-RELATED"/>
    <property type="match status" value="1"/>
</dbReference>
<dbReference type="InterPro" id="IPR039774">
    <property type="entry name" value="Sin3-like"/>
</dbReference>
<keyword evidence="3 4" id="KW-0539">Nucleus</keyword>
<keyword evidence="2" id="KW-0678">Repressor</keyword>
<protein>
    <submittedName>
        <fullName evidence="5">Uncharacterized protein</fullName>
    </submittedName>
</protein>
<sequence>MPRGSNTLAPAPPNYSLNTLGGHPWSDLSGSEGPLDMSDAMNYLDAVKMQFRDKPEVYCQFLDTMQDFRHLRIDCSGVIQRLGTLFYGKPSLLDGFNMFLPRGYRIDISTDPRNPNPIMVTTPQGIKIQNATPPDSYQG</sequence>
<dbReference type="PROSITE" id="PS51477">
    <property type="entry name" value="PAH"/>
    <property type="match status" value="1"/>
</dbReference>
<dbReference type="SUPFAM" id="SSF47762">
    <property type="entry name" value="PAH2 domain"/>
    <property type="match status" value="1"/>
</dbReference>
<reference evidence="5 6" key="1">
    <citation type="submission" date="2014-04" db="EMBL/GenBank/DDBJ databases">
        <authorList>
            <consortium name="DOE Joint Genome Institute"/>
            <person name="Kuo A."/>
            <person name="Kohler A."/>
            <person name="Nagy L.G."/>
            <person name="Floudas D."/>
            <person name="Copeland A."/>
            <person name="Barry K.W."/>
            <person name="Cichocki N."/>
            <person name="Veneault-Fourrey C."/>
            <person name="LaButti K."/>
            <person name="Lindquist E.A."/>
            <person name="Lipzen A."/>
            <person name="Lundell T."/>
            <person name="Morin E."/>
            <person name="Murat C."/>
            <person name="Sun H."/>
            <person name="Tunlid A."/>
            <person name="Henrissat B."/>
            <person name="Grigoriev I.V."/>
            <person name="Hibbett D.S."/>
            <person name="Martin F."/>
            <person name="Nordberg H.P."/>
            <person name="Cantor M.N."/>
            <person name="Hua S.X."/>
        </authorList>
    </citation>
    <scope>NUCLEOTIDE SEQUENCE [LARGE SCALE GENOMIC DNA]</scope>
    <source>
        <strain evidence="5 6">LaAM-08-1</strain>
    </source>
</reference>
<gene>
    <name evidence="5" type="ORF">K443DRAFT_676739</name>
</gene>
<comment type="subcellular location">
    <subcellularLocation>
        <location evidence="1 4">Nucleus</location>
    </subcellularLocation>
</comment>
<evidence type="ECO:0000256" key="1">
    <source>
        <dbReference type="ARBA" id="ARBA00004123"/>
    </source>
</evidence>